<comment type="caution">
    <text evidence="1">The sequence shown here is derived from an EMBL/GenBank/DDBJ whole genome shotgun (WGS) entry which is preliminary data.</text>
</comment>
<dbReference type="Proteomes" id="UP000450676">
    <property type="component" value="Unassembled WGS sequence"/>
</dbReference>
<dbReference type="AlphaFoldDB" id="A0A7X4KNM2"/>
<proteinExistence type="predicted"/>
<gene>
    <name evidence="1" type="ORF">GTP77_24230</name>
</gene>
<evidence type="ECO:0000313" key="2">
    <source>
        <dbReference type="Proteomes" id="UP000450676"/>
    </source>
</evidence>
<sequence>MHYVLFYDYAADYMERRGQFRDAHLKLAWEPHARGELQLAGVLADAPAYPA</sequence>
<reference evidence="1 2" key="1">
    <citation type="submission" date="2019-12" db="EMBL/GenBank/DDBJ databases">
        <title>Novel species isolated from a subtropical stream in China.</title>
        <authorList>
            <person name="Lu H."/>
        </authorList>
    </citation>
    <scope>NUCLEOTIDE SEQUENCE [LARGE SCALE GENOMIC DNA]</scope>
    <source>
        <strain evidence="1 2">FT127W</strain>
    </source>
</reference>
<keyword evidence="2" id="KW-1185">Reference proteome</keyword>
<accession>A0A7X4KNM2</accession>
<name>A0A7X4KNM2_9BURK</name>
<evidence type="ECO:0000313" key="1">
    <source>
        <dbReference type="EMBL" id="MYN10434.1"/>
    </source>
</evidence>
<protein>
    <recommendedName>
        <fullName evidence="3">YCII-related domain-containing protein</fullName>
    </recommendedName>
</protein>
<dbReference type="SUPFAM" id="SSF54909">
    <property type="entry name" value="Dimeric alpha+beta barrel"/>
    <property type="match status" value="1"/>
</dbReference>
<dbReference type="RefSeq" id="WP_187358840.1">
    <property type="nucleotide sequence ID" value="NZ_CP086370.1"/>
</dbReference>
<organism evidence="1 2">
    <name type="scientific">Pseudoduganella aquatica</name>
    <dbReference type="NCBI Taxonomy" id="2660641"/>
    <lineage>
        <taxon>Bacteria</taxon>
        <taxon>Pseudomonadati</taxon>
        <taxon>Pseudomonadota</taxon>
        <taxon>Betaproteobacteria</taxon>
        <taxon>Burkholderiales</taxon>
        <taxon>Oxalobacteraceae</taxon>
        <taxon>Telluria group</taxon>
        <taxon>Pseudoduganella</taxon>
    </lineage>
</organism>
<dbReference type="InterPro" id="IPR011008">
    <property type="entry name" value="Dimeric_a/b-barrel"/>
</dbReference>
<evidence type="ECO:0008006" key="3">
    <source>
        <dbReference type="Google" id="ProtNLM"/>
    </source>
</evidence>
<dbReference type="EMBL" id="WWCU01000038">
    <property type="protein sequence ID" value="MYN10434.1"/>
    <property type="molecule type" value="Genomic_DNA"/>
</dbReference>